<protein>
    <submittedName>
        <fullName evidence="1">Uncharacterized protein</fullName>
    </submittedName>
</protein>
<organism evidence="1 2">
    <name type="scientific">Nephila pilipes</name>
    <name type="common">Giant wood spider</name>
    <name type="synonym">Nephila maculata</name>
    <dbReference type="NCBI Taxonomy" id="299642"/>
    <lineage>
        <taxon>Eukaryota</taxon>
        <taxon>Metazoa</taxon>
        <taxon>Ecdysozoa</taxon>
        <taxon>Arthropoda</taxon>
        <taxon>Chelicerata</taxon>
        <taxon>Arachnida</taxon>
        <taxon>Araneae</taxon>
        <taxon>Araneomorphae</taxon>
        <taxon>Entelegynae</taxon>
        <taxon>Araneoidea</taxon>
        <taxon>Nephilidae</taxon>
        <taxon>Nephila</taxon>
    </lineage>
</organism>
<dbReference type="AlphaFoldDB" id="A0A8X6I5H0"/>
<proteinExistence type="predicted"/>
<dbReference type="EMBL" id="BMAW01087860">
    <property type="protein sequence ID" value="GFS31947.1"/>
    <property type="molecule type" value="Genomic_DNA"/>
</dbReference>
<evidence type="ECO:0000313" key="1">
    <source>
        <dbReference type="EMBL" id="GFS31947.1"/>
    </source>
</evidence>
<reference evidence="1" key="1">
    <citation type="submission" date="2020-08" db="EMBL/GenBank/DDBJ databases">
        <title>Multicomponent nature underlies the extraordinary mechanical properties of spider dragline silk.</title>
        <authorList>
            <person name="Kono N."/>
            <person name="Nakamura H."/>
            <person name="Mori M."/>
            <person name="Yoshida Y."/>
            <person name="Ohtoshi R."/>
            <person name="Malay A.D."/>
            <person name="Moran D.A.P."/>
            <person name="Tomita M."/>
            <person name="Numata K."/>
            <person name="Arakawa K."/>
        </authorList>
    </citation>
    <scope>NUCLEOTIDE SEQUENCE</scope>
</reference>
<comment type="caution">
    <text evidence="1">The sequence shown here is derived from an EMBL/GenBank/DDBJ whole genome shotgun (WGS) entry which is preliminary data.</text>
</comment>
<gene>
    <name evidence="1" type="ORF">NPIL_541061</name>
</gene>
<sequence length="144" mass="16709">MEESIKNRKGRRFHNSEATHAQFEMPSCAFIQCHVRFDAVLFSCCLVFHVLKMSCKSSEKKRAFSGPKERSVETRREDLEHSYFNVFANVNSIKKYEIDTIVHTSYNVSLDAEIRDAMTICNKIEVGLKKILNLLMRCVELEDP</sequence>
<name>A0A8X6I5H0_NEPPI</name>
<accession>A0A8X6I5H0</accession>
<keyword evidence="2" id="KW-1185">Reference proteome</keyword>
<evidence type="ECO:0000313" key="2">
    <source>
        <dbReference type="Proteomes" id="UP000887013"/>
    </source>
</evidence>
<dbReference type="Proteomes" id="UP000887013">
    <property type="component" value="Unassembled WGS sequence"/>
</dbReference>